<feature type="compositionally biased region" description="Basic and acidic residues" evidence="1">
    <location>
        <begin position="52"/>
        <end position="67"/>
    </location>
</feature>
<reference evidence="2 3" key="1">
    <citation type="journal article" date="2021" name="BMC Biol.">
        <title>Horizontally acquired antibacterial genes associated with adaptive radiation of ladybird beetles.</title>
        <authorList>
            <person name="Li H.S."/>
            <person name="Tang X.F."/>
            <person name="Huang Y.H."/>
            <person name="Xu Z.Y."/>
            <person name="Chen M.L."/>
            <person name="Du X.Y."/>
            <person name="Qiu B.Y."/>
            <person name="Chen P.T."/>
            <person name="Zhang W."/>
            <person name="Slipinski A."/>
            <person name="Escalona H.E."/>
            <person name="Waterhouse R.M."/>
            <person name="Zwick A."/>
            <person name="Pang H."/>
        </authorList>
    </citation>
    <scope>NUCLEOTIDE SEQUENCE [LARGE SCALE GENOMIC DNA]</scope>
    <source>
        <strain evidence="2">SYSU2018</strain>
    </source>
</reference>
<feature type="region of interest" description="Disordered" evidence="1">
    <location>
        <begin position="52"/>
        <end position="136"/>
    </location>
</feature>
<dbReference type="EMBL" id="JABFTP020000001">
    <property type="protein sequence ID" value="KAL3266258.1"/>
    <property type="molecule type" value="Genomic_DNA"/>
</dbReference>
<feature type="compositionally biased region" description="Basic and acidic residues" evidence="1">
    <location>
        <begin position="166"/>
        <end position="178"/>
    </location>
</feature>
<keyword evidence="3" id="KW-1185">Reference proteome</keyword>
<evidence type="ECO:0000313" key="2">
    <source>
        <dbReference type="EMBL" id="KAL3266258.1"/>
    </source>
</evidence>
<dbReference type="Proteomes" id="UP001516400">
    <property type="component" value="Unassembled WGS sequence"/>
</dbReference>
<gene>
    <name evidence="2" type="ORF">HHI36_010438</name>
</gene>
<comment type="caution">
    <text evidence="2">The sequence shown here is derived from an EMBL/GenBank/DDBJ whole genome shotgun (WGS) entry which is preliminary data.</text>
</comment>
<dbReference type="AlphaFoldDB" id="A0ABD2MIQ7"/>
<accession>A0ABD2MIQ7</accession>
<dbReference type="PANTHER" id="PTHR46576:SF1">
    <property type="entry name" value="BROMO ADJACENT HOMOLOGY DOMAIN-CONTAINING 1 PROTEIN"/>
    <property type="match status" value="1"/>
</dbReference>
<proteinExistence type="predicted"/>
<sequence length="383" mass="42227">MRKLKLYGFWNGPKKQRVASLNAIAKVHCLYENEGRLSILDSPETVLIKKEVLEKSEKPDKPEREKTPPPQRNLRCAPGLRGAGKHWDMHNASSSSSEELSDTDEVIVDTTVKVTKEPPKKTEEVKGQKKRKRKQTEIIMDLKDMVVRKRMASLNATAILAASYSQEKRNPRSPKSETTDTTDSSDEDLMSDEEAETKKSYEDDVKKENKLIEVRTKPNKKVAVILNQDTDVTITGVYVNSTTRSTHHEGYCSIAGMQYRISATSHTQTAATAVATETLLQSTSASNSQENTNTDNLTPTGKSYKPLDALSNMRPPSDGARHGHQTMGPPQHVMPLSPSGVRHSCSSAFSAPHPNTYHHGGPGHHGPPTTPALNTDSGYIHGK</sequence>
<feature type="region of interest" description="Disordered" evidence="1">
    <location>
        <begin position="281"/>
        <end position="383"/>
    </location>
</feature>
<evidence type="ECO:0000256" key="1">
    <source>
        <dbReference type="SAM" id="MobiDB-lite"/>
    </source>
</evidence>
<feature type="compositionally biased region" description="Polar residues" evidence="1">
    <location>
        <begin position="281"/>
        <end position="301"/>
    </location>
</feature>
<feature type="compositionally biased region" description="Acidic residues" evidence="1">
    <location>
        <begin position="183"/>
        <end position="195"/>
    </location>
</feature>
<feature type="compositionally biased region" description="Basic and acidic residues" evidence="1">
    <location>
        <begin position="114"/>
        <end position="127"/>
    </location>
</feature>
<feature type="region of interest" description="Disordered" evidence="1">
    <location>
        <begin position="165"/>
        <end position="204"/>
    </location>
</feature>
<name>A0ABD2MIQ7_9CUCU</name>
<protein>
    <submittedName>
        <fullName evidence="2">Uncharacterized protein</fullName>
    </submittedName>
</protein>
<evidence type="ECO:0000313" key="3">
    <source>
        <dbReference type="Proteomes" id="UP001516400"/>
    </source>
</evidence>
<organism evidence="2 3">
    <name type="scientific">Cryptolaemus montrouzieri</name>
    <dbReference type="NCBI Taxonomy" id="559131"/>
    <lineage>
        <taxon>Eukaryota</taxon>
        <taxon>Metazoa</taxon>
        <taxon>Ecdysozoa</taxon>
        <taxon>Arthropoda</taxon>
        <taxon>Hexapoda</taxon>
        <taxon>Insecta</taxon>
        <taxon>Pterygota</taxon>
        <taxon>Neoptera</taxon>
        <taxon>Endopterygota</taxon>
        <taxon>Coleoptera</taxon>
        <taxon>Polyphaga</taxon>
        <taxon>Cucujiformia</taxon>
        <taxon>Coccinelloidea</taxon>
        <taxon>Coccinellidae</taxon>
        <taxon>Scymninae</taxon>
        <taxon>Scymnini</taxon>
        <taxon>Cryptolaemus</taxon>
    </lineage>
</organism>
<dbReference type="InterPro" id="IPR053032">
    <property type="entry name" value="BAH_domain-containing"/>
</dbReference>
<dbReference type="PANTHER" id="PTHR46576">
    <property type="entry name" value="BROMO ADJACENT HOMOLOGY DOMAIN-CONTAINING 1 PROTEIN"/>
    <property type="match status" value="1"/>
</dbReference>